<accession>A0A0B6XXE8</accession>
<dbReference type="AlphaFoldDB" id="A0A0B6XXE8"/>
<proteinExistence type="predicted"/>
<feature type="non-terminal residue" evidence="1">
    <location>
        <position position="1"/>
    </location>
</feature>
<protein>
    <submittedName>
        <fullName evidence="1">Uncharacterized protein</fullName>
    </submittedName>
</protein>
<evidence type="ECO:0000313" key="1">
    <source>
        <dbReference type="EMBL" id="CEK48584.1"/>
    </source>
</evidence>
<dbReference type="EMBL" id="HACG01001719">
    <property type="protein sequence ID" value="CEK48584.1"/>
    <property type="molecule type" value="Transcribed_RNA"/>
</dbReference>
<reference evidence="1" key="1">
    <citation type="submission" date="2014-12" db="EMBL/GenBank/DDBJ databases">
        <title>Insight into the proteome of Arion vulgaris.</title>
        <authorList>
            <person name="Aradska J."/>
            <person name="Bulat T."/>
            <person name="Smidak R."/>
            <person name="Sarate P."/>
            <person name="Gangsoo J."/>
            <person name="Sialana F."/>
            <person name="Bilban M."/>
            <person name="Lubec G."/>
        </authorList>
    </citation>
    <scope>NUCLEOTIDE SEQUENCE</scope>
    <source>
        <tissue evidence="1">Skin</tissue>
    </source>
</reference>
<gene>
    <name evidence="1" type="primary">ORF4521</name>
</gene>
<organism evidence="1">
    <name type="scientific">Arion vulgaris</name>
    <dbReference type="NCBI Taxonomy" id="1028688"/>
    <lineage>
        <taxon>Eukaryota</taxon>
        <taxon>Metazoa</taxon>
        <taxon>Spiralia</taxon>
        <taxon>Lophotrochozoa</taxon>
        <taxon>Mollusca</taxon>
        <taxon>Gastropoda</taxon>
        <taxon>Heterobranchia</taxon>
        <taxon>Euthyneura</taxon>
        <taxon>Panpulmonata</taxon>
        <taxon>Eupulmonata</taxon>
        <taxon>Stylommatophora</taxon>
        <taxon>Helicina</taxon>
        <taxon>Arionoidea</taxon>
        <taxon>Arionidae</taxon>
        <taxon>Arion</taxon>
    </lineage>
</organism>
<sequence length="77" mass="8873">YEEVIQMHQQYDCKKPYGDVSTVILVDSCNYIQVMCHENIAPLSNTKQHCCRALRTTNFSIKIEIEVVTTFGWVSTT</sequence>
<name>A0A0B6XXE8_9EUPU</name>